<comment type="caution">
    <text evidence="1">The sequence shown here is derived from an EMBL/GenBank/DDBJ whole genome shotgun (WGS) entry which is preliminary data.</text>
</comment>
<gene>
    <name evidence="1" type="ORF">MILVUS5_LOCUS7556</name>
</gene>
<evidence type="ECO:0000313" key="1">
    <source>
        <dbReference type="EMBL" id="CAJ2637172.1"/>
    </source>
</evidence>
<dbReference type="EMBL" id="CASHSV030000013">
    <property type="protein sequence ID" value="CAJ2637172.1"/>
    <property type="molecule type" value="Genomic_DNA"/>
</dbReference>
<accession>A0ACB0J1N0</accession>
<sequence>MVLGMRGKNMRTSKVQIDYLIHIQEIKPWPPSQSLRSLGFVLMEMKNGSSTLASTKLVSPSLGSVIGEGRIEFNESFRISVTLLRDVSIRSGDFDVFQKNFLEFNLFEPRKDNKIVKGQVLGSAIVDLADYGIIKEGLSISTSLNCKRSYRNNDQPLLFIKIQPVEKIRVRSTLKERFSNDVLEESSNGGGDSVSALMNEEYAEEAEIASFTDDDVSSHSSVAAASNSFESSGFTPPKLDKNEPNGQIQKTILNDKEHHLASQTRLENEKMNMMQQDSYKKINSSSSMDASSGFDSSSPSSVCENLYKDSRSRTRSNDHENLNENFHDKVVHSRNIVEDVQRLSIKSKINPKVARNSSLDGKIDYLENKVKMLEGELRETAAIEAALYSVVAEHGNSMSKVHAPARRLSRLYLHACRENVQGRKYGAAKSSISGLVLVSKACGNDVPRLTFWLSNTIVLRTIISRNSKDLVLPNHGGSNRRRKSEADGNGKIPSSQKWKGGKTENTTIGYDCFGNWDDPHVFISALENVEAWIFSRIVESIWWQTLTPHMQHVDTNLINKEVDSASRKSYKRTSSSYDQYKGNLSLDIWKNAFREAFQRLCPIRAGGHECGCLPVLPRLIMEQCVARLDLAMFNAILRESDDEIPTDPISDAISDPKVLPIPPGNSTFGAGAQLKTVIGNWSRWLSDLFNMNEEDSHEDKHSSSNNEKKNDTSFKSFTLLHALSDLLMLPKDMILCASIRNEVCPMYSAPLIKKILDNFLPDEFSPDPVPTTVLEALDLENDIEDGKEFGNNFPCTAAPIVYSPPPVTSVASIIGEIGSKSQLRRNKSSIVRKSYTSDDELNELKAPLSSIFFGDSLSSSVTKSNSKSREIRSESPVRYDLLRDVWMNSN</sequence>
<organism evidence="1 2">
    <name type="scientific">Trifolium pratense</name>
    <name type="common">Red clover</name>
    <dbReference type="NCBI Taxonomy" id="57577"/>
    <lineage>
        <taxon>Eukaryota</taxon>
        <taxon>Viridiplantae</taxon>
        <taxon>Streptophyta</taxon>
        <taxon>Embryophyta</taxon>
        <taxon>Tracheophyta</taxon>
        <taxon>Spermatophyta</taxon>
        <taxon>Magnoliopsida</taxon>
        <taxon>eudicotyledons</taxon>
        <taxon>Gunneridae</taxon>
        <taxon>Pentapetalae</taxon>
        <taxon>rosids</taxon>
        <taxon>fabids</taxon>
        <taxon>Fabales</taxon>
        <taxon>Fabaceae</taxon>
        <taxon>Papilionoideae</taxon>
        <taxon>50 kb inversion clade</taxon>
        <taxon>NPAAA clade</taxon>
        <taxon>Hologalegina</taxon>
        <taxon>IRL clade</taxon>
        <taxon>Trifolieae</taxon>
        <taxon>Trifolium</taxon>
    </lineage>
</organism>
<keyword evidence="2" id="KW-1185">Reference proteome</keyword>
<reference evidence="1" key="1">
    <citation type="submission" date="2023-10" db="EMBL/GenBank/DDBJ databases">
        <authorList>
            <person name="Rodriguez Cubillos JULIANA M."/>
            <person name="De Vega J."/>
        </authorList>
    </citation>
    <scope>NUCLEOTIDE SEQUENCE</scope>
</reference>
<evidence type="ECO:0000313" key="2">
    <source>
        <dbReference type="Proteomes" id="UP001177021"/>
    </source>
</evidence>
<name>A0ACB0J1N0_TRIPR</name>
<dbReference type="Proteomes" id="UP001177021">
    <property type="component" value="Unassembled WGS sequence"/>
</dbReference>
<protein>
    <submittedName>
        <fullName evidence="1">Uncharacterized protein</fullName>
    </submittedName>
</protein>
<proteinExistence type="predicted"/>